<accession>A0A0F8DEF1</accession>
<dbReference type="PANTHER" id="PTHR28062">
    <property type="entry name" value="K+-H+ EXCHANGE-LIKE PROTEIN"/>
    <property type="match status" value="1"/>
</dbReference>
<proteinExistence type="predicted"/>
<evidence type="ECO:0008006" key="5">
    <source>
        <dbReference type="Google" id="ProtNLM"/>
    </source>
</evidence>
<dbReference type="Pfam" id="PF10173">
    <property type="entry name" value="Mit_KHE1"/>
    <property type="match status" value="1"/>
</dbReference>
<dbReference type="GO" id="GO:1902600">
    <property type="term" value="P:proton transmembrane transport"/>
    <property type="evidence" value="ECO:0007669"/>
    <property type="project" value="TreeGrafter"/>
</dbReference>
<feature type="compositionally biased region" description="Basic and acidic residues" evidence="1">
    <location>
        <begin position="316"/>
        <end position="330"/>
    </location>
</feature>
<keyword evidence="2" id="KW-0812">Transmembrane</keyword>
<dbReference type="InterPro" id="IPR018786">
    <property type="entry name" value="Mit_KHE1"/>
</dbReference>
<dbReference type="EMBL" id="LBBL01000167">
    <property type="protein sequence ID" value="KKF94344.1"/>
    <property type="molecule type" value="Genomic_DNA"/>
</dbReference>
<dbReference type="PANTHER" id="PTHR28062:SF1">
    <property type="entry name" value="TRANSMEMBRANE PROTEIN"/>
    <property type="match status" value="1"/>
</dbReference>
<feature type="compositionally biased region" description="Basic and acidic residues" evidence="1">
    <location>
        <begin position="409"/>
        <end position="432"/>
    </location>
</feature>
<evidence type="ECO:0000256" key="1">
    <source>
        <dbReference type="SAM" id="MobiDB-lite"/>
    </source>
</evidence>
<evidence type="ECO:0000313" key="4">
    <source>
        <dbReference type="Proteomes" id="UP000034841"/>
    </source>
</evidence>
<keyword evidence="2" id="KW-0472">Membrane</keyword>
<feature type="transmembrane region" description="Helical" evidence="2">
    <location>
        <begin position="136"/>
        <end position="155"/>
    </location>
</feature>
<comment type="caution">
    <text evidence="3">The sequence shown here is derived from an EMBL/GenBank/DDBJ whole genome shotgun (WGS) entry which is preliminary data.</text>
</comment>
<feature type="compositionally biased region" description="Basic and acidic residues" evidence="1">
    <location>
        <begin position="365"/>
        <end position="374"/>
    </location>
</feature>
<dbReference type="AlphaFoldDB" id="A0A0F8DEF1"/>
<dbReference type="GO" id="GO:0005743">
    <property type="term" value="C:mitochondrial inner membrane"/>
    <property type="evidence" value="ECO:0007669"/>
    <property type="project" value="TreeGrafter"/>
</dbReference>
<protein>
    <recommendedName>
        <fullName evidence="5">Mitochondrial K+-H+ exchange-related-domain-containing protein</fullName>
    </recommendedName>
</protein>
<feature type="region of interest" description="Disordered" evidence="1">
    <location>
        <begin position="393"/>
        <end position="432"/>
    </location>
</feature>
<evidence type="ECO:0000313" key="3">
    <source>
        <dbReference type="EMBL" id="KKF94344.1"/>
    </source>
</evidence>
<reference evidence="3 4" key="1">
    <citation type="submission" date="2015-04" db="EMBL/GenBank/DDBJ databases">
        <title>Genome sequence of Ceratocystis platani, a major pathogen of plane trees.</title>
        <authorList>
            <person name="Belbahri L."/>
        </authorList>
    </citation>
    <scope>NUCLEOTIDE SEQUENCE [LARGE SCALE GENOMIC DNA]</scope>
    <source>
        <strain evidence="3 4">CFO</strain>
    </source>
</reference>
<dbReference type="Proteomes" id="UP000034841">
    <property type="component" value="Unassembled WGS sequence"/>
</dbReference>
<evidence type="ECO:0000256" key="2">
    <source>
        <dbReference type="SAM" id="Phobius"/>
    </source>
</evidence>
<feature type="compositionally biased region" description="Polar residues" evidence="1">
    <location>
        <begin position="333"/>
        <end position="351"/>
    </location>
</feature>
<dbReference type="OrthoDB" id="5562676at2759"/>
<name>A0A0F8DEF1_CERFI</name>
<sequence length="432" mass="49123">MNAMRLFVLPVSTKRSLLYAQRFNATTTATNASLSDRLTRRASAMWASWEAKDGGWQKHLVLYGNKLLRQIPMEEWSLKSVPPLSSQLQKLETEAAKKATEPVEVVYPGAAISKEQVPIVLRKLATERDAMHRRRLIWCCIGMPIAVPFAVVPVIPNIPLFYLMYRAWSHWRALAGGKHVRFLLDNNLLRLRDSSKLDAAYTSQNLLGDRSKATGSCSSSTYDQSSEGPERLLLNDASVRKLTTVMNIPEVHAELDRAVYQVQNSTTSESLVHTSKKDEQSKTVGDIAKETNPAKTEVEMDKDSVAQHQQQALDRTLYRDEKTQKRHEAQDPSLVSNTTATRKPSFRSFSTKDGVDETGPAQIPMDKRSVAKHQQDVLEDTLYRDEKRQTQIEEADTAWTNHTKRAAKTKKDQKPWKKTDKKEKEKLWKKSY</sequence>
<gene>
    <name evidence="3" type="ORF">CFO_g3294</name>
</gene>
<keyword evidence="4" id="KW-1185">Reference proteome</keyword>
<keyword evidence="2" id="KW-1133">Transmembrane helix</keyword>
<dbReference type="GO" id="GO:0006813">
    <property type="term" value="P:potassium ion transport"/>
    <property type="evidence" value="ECO:0007669"/>
    <property type="project" value="TreeGrafter"/>
</dbReference>
<feature type="region of interest" description="Disordered" evidence="1">
    <location>
        <begin position="266"/>
        <end position="374"/>
    </location>
</feature>
<organism evidence="3 4">
    <name type="scientific">Ceratocystis fimbriata f. sp. platani</name>
    <dbReference type="NCBI Taxonomy" id="88771"/>
    <lineage>
        <taxon>Eukaryota</taxon>
        <taxon>Fungi</taxon>
        <taxon>Dikarya</taxon>
        <taxon>Ascomycota</taxon>
        <taxon>Pezizomycotina</taxon>
        <taxon>Sordariomycetes</taxon>
        <taxon>Hypocreomycetidae</taxon>
        <taxon>Microascales</taxon>
        <taxon>Ceratocystidaceae</taxon>
        <taxon>Ceratocystis</taxon>
    </lineage>
</organism>
<feature type="compositionally biased region" description="Basic and acidic residues" evidence="1">
    <location>
        <begin position="296"/>
        <end position="305"/>
    </location>
</feature>